<dbReference type="Gene3D" id="3.40.50.10770">
    <property type="entry name" value="Hypothetical protein VC1899 like domain (Restriction endonuclease-like)"/>
    <property type="match status" value="1"/>
</dbReference>
<dbReference type="EMBL" id="CP022423">
    <property type="protein sequence ID" value="ASM77925.1"/>
    <property type="molecule type" value="Genomic_DNA"/>
</dbReference>
<evidence type="ECO:0000259" key="1">
    <source>
        <dbReference type="Pfam" id="PF09002"/>
    </source>
</evidence>
<reference evidence="2 3" key="1">
    <citation type="submission" date="2017-07" db="EMBL/GenBank/DDBJ databases">
        <title>Complete Genome Sequence of the cosmetic ferment Vitreoscilla filiformis (ATCC15551).</title>
        <authorList>
            <person name="Contreras S."/>
            <person name="Sagory-Zalkind P."/>
            <person name="Blanquart H."/>
            <person name="Iltis A."/>
            <person name="Morand S.C."/>
        </authorList>
    </citation>
    <scope>NUCLEOTIDE SEQUENCE [LARGE SCALE GENOMIC DNA]</scope>
    <source>
        <strain evidence="2 3">ATCC 15551</strain>
    </source>
</reference>
<dbReference type="Gene3D" id="1.10.10.680">
    <property type="entry name" value="Hypothetical protein VC1899 (Restriction endonuclease-like)"/>
    <property type="match status" value="1"/>
</dbReference>
<gene>
    <name evidence="2" type="ORF">VITFI_CDS2147</name>
</gene>
<dbReference type="GO" id="GO:0003676">
    <property type="term" value="F:nucleic acid binding"/>
    <property type="evidence" value="ECO:0007669"/>
    <property type="project" value="InterPro"/>
</dbReference>
<protein>
    <recommendedName>
        <fullName evidence="1">Card1 endonuclease domain-containing protein</fullName>
    </recommendedName>
</protein>
<dbReference type="SUPFAM" id="SSF52980">
    <property type="entry name" value="Restriction endonuclease-like"/>
    <property type="match status" value="1"/>
</dbReference>
<dbReference type="Proteomes" id="UP000199729">
    <property type="component" value="Chromosome"/>
</dbReference>
<proteinExistence type="predicted"/>
<feature type="domain" description="Card1 endonuclease" evidence="1">
    <location>
        <begin position="225"/>
        <end position="355"/>
    </location>
</feature>
<dbReference type="AlphaFoldDB" id="A0A221KG25"/>
<dbReference type="InterPro" id="IPR015093">
    <property type="entry name" value="Card1_endonucl_dom"/>
</dbReference>
<dbReference type="InterPro" id="IPR011856">
    <property type="entry name" value="tRNA_endonuc-like_dom_sf"/>
</dbReference>
<name>A0A221KG25_VITFI</name>
<dbReference type="Pfam" id="PF09002">
    <property type="entry name" value="Card1_endonuc"/>
    <property type="match status" value="1"/>
</dbReference>
<keyword evidence="3" id="KW-1185">Reference proteome</keyword>
<dbReference type="KEGG" id="vff:VITFI_CDS2147"/>
<dbReference type="Gene3D" id="3.40.1350.10">
    <property type="match status" value="1"/>
</dbReference>
<evidence type="ECO:0000313" key="3">
    <source>
        <dbReference type="Proteomes" id="UP000199729"/>
    </source>
</evidence>
<organism evidence="2 3">
    <name type="scientific">Vitreoscilla filiformis</name>
    <dbReference type="NCBI Taxonomy" id="63"/>
    <lineage>
        <taxon>Bacteria</taxon>
        <taxon>Pseudomonadati</taxon>
        <taxon>Pseudomonadota</taxon>
        <taxon>Betaproteobacteria</taxon>
        <taxon>Neisseriales</taxon>
        <taxon>Neisseriaceae</taxon>
        <taxon>Vitreoscilla</taxon>
    </lineage>
</organism>
<accession>A0A221KG25</accession>
<dbReference type="InterPro" id="IPR011335">
    <property type="entry name" value="Restrct_endonuc-II-like"/>
</dbReference>
<evidence type="ECO:0000313" key="2">
    <source>
        <dbReference type="EMBL" id="ASM77925.1"/>
    </source>
</evidence>
<sequence>MIPLKQLQAAEVLILQTPTMRDAASNLETALRQEGRQIRRQDFDDRSPSTIEASAHQVAEQLDGRQVILHATGGTKLMVLALRDALRLLETGSGKLDIVYADTHRQQLDWLGSDPRTEAMADVLDLQDMILVQGYRIESDTRPAAVQARASARAALTREMGDNAARYGKFFSALAGMACASVGGNLEQAFEFAPGGINAKLLHQAASHGLLSWEGDERLTFSDLDAAKYFAGGWLEEFVFLKLSGMAKRGRYGCNVIVNSSKGQGVRNEIDAMLLHRNRALLIECKTGQQNKAQDALYKLAQLRQSLGGSVAAALYLSAQAVSEDVHRRAKESNITILATGDVSRLVPFLKEWQAS</sequence>